<dbReference type="FunCoup" id="F1A687">
    <property type="interactions" value="724"/>
</dbReference>
<proteinExistence type="predicted"/>
<keyword evidence="2" id="KW-0472">Membrane</keyword>
<feature type="region of interest" description="Disordered" evidence="1">
    <location>
        <begin position="208"/>
        <end position="278"/>
    </location>
</feature>
<feature type="compositionally biased region" description="Low complexity" evidence="1">
    <location>
        <begin position="251"/>
        <end position="261"/>
    </location>
</feature>
<name>F1A687_DICPU</name>
<dbReference type="KEGG" id="dpp:DICPUDRAFT_100174"/>
<accession>F1A687</accession>
<evidence type="ECO:0000256" key="2">
    <source>
        <dbReference type="SAM" id="Phobius"/>
    </source>
</evidence>
<dbReference type="Proteomes" id="UP000001064">
    <property type="component" value="Unassembled WGS sequence"/>
</dbReference>
<dbReference type="RefSeq" id="XP_003295181.1">
    <property type="nucleotide sequence ID" value="XM_003295133.1"/>
</dbReference>
<dbReference type="EMBL" id="GL871697">
    <property type="protein sequence ID" value="EGC28292.1"/>
    <property type="molecule type" value="Genomic_DNA"/>
</dbReference>
<dbReference type="GeneID" id="10511212"/>
<dbReference type="VEuPathDB" id="AmoebaDB:DICPUDRAFT_100174"/>
<feature type="compositionally biased region" description="Low complexity" evidence="1">
    <location>
        <begin position="208"/>
        <end position="244"/>
    </location>
</feature>
<evidence type="ECO:0000256" key="1">
    <source>
        <dbReference type="SAM" id="MobiDB-lite"/>
    </source>
</evidence>
<keyword evidence="2" id="KW-0812">Transmembrane</keyword>
<keyword evidence="4" id="KW-1185">Reference proteome</keyword>
<evidence type="ECO:0000313" key="3">
    <source>
        <dbReference type="EMBL" id="EGC28292.1"/>
    </source>
</evidence>
<dbReference type="InParanoid" id="F1A687"/>
<organism evidence="3 4">
    <name type="scientific">Dictyostelium purpureum</name>
    <name type="common">Slime mold</name>
    <dbReference type="NCBI Taxonomy" id="5786"/>
    <lineage>
        <taxon>Eukaryota</taxon>
        <taxon>Amoebozoa</taxon>
        <taxon>Evosea</taxon>
        <taxon>Eumycetozoa</taxon>
        <taxon>Dictyostelia</taxon>
        <taxon>Dictyosteliales</taxon>
        <taxon>Dictyosteliaceae</taxon>
        <taxon>Dictyostelium</taxon>
    </lineage>
</organism>
<feature type="transmembrane region" description="Helical" evidence="2">
    <location>
        <begin position="289"/>
        <end position="307"/>
    </location>
</feature>
<gene>
    <name evidence="3" type="ORF">DICPUDRAFT_100174</name>
</gene>
<evidence type="ECO:0000313" key="4">
    <source>
        <dbReference type="Proteomes" id="UP000001064"/>
    </source>
</evidence>
<dbReference type="eggNOG" id="ENOG502RIHY">
    <property type="taxonomic scope" value="Eukaryota"/>
</dbReference>
<dbReference type="OrthoDB" id="23783at2759"/>
<dbReference type="AlphaFoldDB" id="F1A687"/>
<protein>
    <submittedName>
        <fullName evidence="3">Uncharacterized protein</fullName>
    </submittedName>
</protein>
<reference evidence="4" key="1">
    <citation type="journal article" date="2011" name="Genome Biol.">
        <title>Comparative genomics of the social amoebae Dictyostelium discoideum and Dictyostelium purpureum.</title>
        <authorList>
            <consortium name="US DOE Joint Genome Institute (JGI-PGF)"/>
            <person name="Sucgang R."/>
            <person name="Kuo A."/>
            <person name="Tian X."/>
            <person name="Salerno W."/>
            <person name="Parikh A."/>
            <person name="Feasley C.L."/>
            <person name="Dalin E."/>
            <person name="Tu H."/>
            <person name="Huang E."/>
            <person name="Barry K."/>
            <person name="Lindquist E."/>
            <person name="Shapiro H."/>
            <person name="Bruce D."/>
            <person name="Schmutz J."/>
            <person name="Salamov A."/>
            <person name="Fey P."/>
            <person name="Gaudet P."/>
            <person name="Anjard C."/>
            <person name="Babu M.M."/>
            <person name="Basu S."/>
            <person name="Bushmanova Y."/>
            <person name="van der Wel H."/>
            <person name="Katoh-Kurasawa M."/>
            <person name="Dinh C."/>
            <person name="Coutinho P.M."/>
            <person name="Saito T."/>
            <person name="Elias M."/>
            <person name="Schaap P."/>
            <person name="Kay R.R."/>
            <person name="Henrissat B."/>
            <person name="Eichinger L."/>
            <person name="Rivero F."/>
            <person name="Putnam N.H."/>
            <person name="West C.M."/>
            <person name="Loomis W.F."/>
            <person name="Chisholm R.L."/>
            <person name="Shaulsky G."/>
            <person name="Strassmann J.E."/>
            <person name="Queller D.C."/>
            <person name="Kuspa A."/>
            <person name="Grigoriev I.V."/>
        </authorList>
    </citation>
    <scope>NUCLEOTIDE SEQUENCE [LARGE SCALE GENOMIC DNA]</scope>
    <source>
        <strain evidence="4">QSDP1</strain>
    </source>
</reference>
<sequence length="308" mass="35696">MYNNNSKIISPKFYLVLLFLISLINYGICKEFRLTTFLNPYCEGIPSITLSSTTCSPDNYFQVLNNTMISNTNIDSNRQHCNDQYSNSHTNDFFPINQCVTVDEEDHNSYSIIMTTNEDTNPRSIDGYCNQFNFFDCNNYNIVSFKNNSCFIYDDYHIKQTCDQDFIYTYKCNDNCFDTNCHLDKREPNNVDNDCLKKSIKINEIQPNNNTINNTLKNNTNNNNNNKNNNNYNNNTVDNNVNKNNNKDKISNNNNNGNNNNSHEVEKDKEGNSPINTQTFERFNTSSKLFSNFIFVLISITITITIII</sequence>
<keyword evidence="2" id="KW-1133">Transmembrane helix</keyword>